<evidence type="ECO:0000259" key="4">
    <source>
        <dbReference type="PROSITE" id="PS50893"/>
    </source>
</evidence>
<evidence type="ECO:0000256" key="1">
    <source>
        <dbReference type="ARBA" id="ARBA00022448"/>
    </source>
</evidence>
<dbReference type="Gene3D" id="3.40.50.300">
    <property type="entry name" value="P-loop containing nucleotide triphosphate hydrolases"/>
    <property type="match status" value="1"/>
</dbReference>
<dbReference type="GO" id="GO:0015808">
    <property type="term" value="P:L-alanine transport"/>
    <property type="evidence" value="ECO:0007669"/>
    <property type="project" value="TreeGrafter"/>
</dbReference>
<dbReference type="GO" id="GO:1903805">
    <property type="term" value="P:L-valine import across plasma membrane"/>
    <property type="evidence" value="ECO:0007669"/>
    <property type="project" value="TreeGrafter"/>
</dbReference>
<dbReference type="CDD" id="cd03219">
    <property type="entry name" value="ABC_Mj1267_LivG_branched"/>
    <property type="match status" value="1"/>
</dbReference>
<name>A0A1G8RJJ5_9RHOB</name>
<proteinExistence type="predicted"/>
<keyword evidence="1" id="KW-0813">Transport</keyword>
<sequence>MTQAVLDVRDVQKSFGAVTAAKDINVSVPEGAVYSLIGTNGAGKTTFVNMVTGYIKPDSGVINFAGRNITGMGPRQITRLGIHRSFQIAQLCNELTVEENMVVAATIHKSARPSFWRNAHGAEARERALATLERFRIAEHRNRLIPELSGGVKKLLDIAMAIAGQTKVMLLDEPTSGVAADEKFPIMDLVIEALRAEGVTVIFVEHDMDIVTRYSDRVLAFYDGRIIADDAPEEVLSDPDVQRYVTGGAA</sequence>
<dbReference type="GO" id="GO:1903806">
    <property type="term" value="P:L-isoleucine import across plasma membrane"/>
    <property type="evidence" value="ECO:0007669"/>
    <property type="project" value="TreeGrafter"/>
</dbReference>
<feature type="domain" description="ABC transporter" evidence="4">
    <location>
        <begin position="6"/>
        <end position="248"/>
    </location>
</feature>
<dbReference type="AlphaFoldDB" id="A0A1G8RJJ5"/>
<dbReference type="RefSeq" id="WP_090029738.1">
    <property type="nucleotide sequence ID" value="NZ_FNEB01000009.1"/>
</dbReference>
<organism evidence="5 6">
    <name type="scientific">Lutimaribacter saemankumensis</name>
    <dbReference type="NCBI Taxonomy" id="490829"/>
    <lineage>
        <taxon>Bacteria</taxon>
        <taxon>Pseudomonadati</taxon>
        <taxon>Pseudomonadota</taxon>
        <taxon>Alphaproteobacteria</taxon>
        <taxon>Rhodobacterales</taxon>
        <taxon>Roseobacteraceae</taxon>
        <taxon>Lutimaribacter</taxon>
    </lineage>
</organism>
<dbReference type="GO" id="GO:0015188">
    <property type="term" value="F:L-isoleucine transmembrane transporter activity"/>
    <property type="evidence" value="ECO:0007669"/>
    <property type="project" value="TreeGrafter"/>
</dbReference>
<dbReference type="STRING" id="490829.SAMN05421850_109150"/>
<dbReference type="PANTHER" id="PTHR45772:SF7">
    <property type="entry name" value="AMINO ACID ABC TRANSPORTER ATP-BINDING PROTEIN"/>
    <property type="match status" value="1"/>
</dbReference>
<keyword evidence="2" id="KW-0547">Nucleotide-binding</keyword>
<dbReference type="InterPro" id="IPR003439">
    <property type="entry name" value="ABC_transporter-like_ATP-bd"/>
</dbReference>
<dbReference type="SUPFAM" id="SSF52540">
    <property type="entry name" value="P-loop containing nucleoside triphosphate hydrolases"/>
    <property type="match status" value="1"/>
</dbReference>
<protein>
    <submittedName>
        <fullName evidence="5">Branched-chain amino acid transport system ATP-binding protein</fullName>
    </submittedName>
</protein>
<dbReference type="PROSITE" id="PS50893">
    <property type="entry name" value="ABC_TRANSPORTER_2"/>
    <property type="match status" value="1"/>
</dbReference>
<dbReference type="EMBL" id="FNEB01000009">
    <property type="protein sequence ID" value="SDJ17157.1"/>
    <property type="molecule type" value="Genomic_DNA"/>
</dbReference>
<accession>A0A1G8RJJ5</accession>
<dbReference type="GO" id="GO:0005524">
    <property type="term" value="F:ATP binding"/>
    <property type="evidence" value="ECO:0007669"/>
    <property type="project" value="UniProtKB-KW"/>
</dbReference>
<dbReference type="OrthoDB" id="9806149at2"/>
<gene>
    <name evidence="5" type="ORF">SAMN05421850_109150</name>
</gene>
<dbReference type="InterPro" id="IPR003593">
    <property type="entry name" value="AAA+_ATPase"/>
</dbReference>
<dbReference type="Proteomes" id="UP000199340">
    <property type="component" value="Unassembled WGS sequence"/>
</dbReference>
<dbReference type="GO" id="GO:0042941">
    <property type="term" value="P:D-alanine transmembrane transport"/>
    <property type="evidence" value="ECO:0007669"/>
    <property type="project" value="TreeGrafter"/>
</dbReference>
<reference evidence="5 6" key="1">
    <citation type="submission" date="2016-10" db="EMBL/GenBank/DDBJ databases">
        <authorList>
            <person name="de Groot N.N."/>
        </authorList>
    </citation>
    <scope>NUCLEOTIDE SEQUENCE [LARGE SCALE GENOMIC DNA]</scope>
    <source>
        <strain evidence="5 6">DSM 28010</strain>
    </source>
</reference>
<dbReference type="GO" id="GO:0015192">
    <property type="term" value="F:L-phenylalanine transmembrane transporter activity"/>
    <property type="evidence" value="ECO:0007669"/>
    <property type="project" value="TreeGrafter"/>
</dbReference>
<dbReference type="GO" id="GO:0005886">
    <property type="term" value="C:plasma membrane"/>
    <property type="evidence" value="ECO:0007669"/>
    <property type="project" value="TreeGrafter"/>
</dbReference>
<dbReference type="GO" id="GO:0016887">
    <property type="term" value="F:ATP hydrolysis activity"/>
    <property type="evidence" value="ECO:0007669"/>
    <property type="project" value="InterPro"/>
</dbReference>
<dbReference type="SMART" id="SM00382">
    <property type="entry name" value="AAA"/>
    <property type="match status" value="1"/>
</dbReference>
<evidence type="ECO:0000256" key="3">
    <source>
        <dbReference type="ARBA" id="ARBA00022840"/>
    </source>
</evidence>
<dbReference type="Pfam" id="PF00005">
    <property type="entry name" value="ABC_tran"/>
    <property type="match status" value="1"/>
</dbReference>
<dbReference type="PANTHER" id="PTHR45772">
    <property type="entry name" value="CONSERVED COMPONENT OF ABC TRANSPORTER FOR NATURAL AMINO ACIDS-RELATED"/>
    <property type="match status" value="1"/>
</dbReference>
<evidence type="ECO:0000313" key="5">
    <source>
        <dbReference type="EMBL" id="SDJ17157.1"/>
    </source>
</evidence>
<evidence type="ECO:0000313" key="6">
    <source>
        <dbReference type="Proteomes" id="UP000199340"/>
    </source>
</evidence>
<dbReference type="InterPro" id="IPR051120">
    <property type="entry name" value="ABC_AA/LPS_Transport"/>
</dbReference>
<dbReference type="InterPro" id="IPR027417">
    <property type="entry name" value="P-loop_NTPase"/>
</dbReference>
<keyword evidence="6" id="KW-1185">Reference proteome</keyword>
<evidence type="ECO:0000256" key="2">
    <source>
        <dbReference type="ARBA" id="ARBA00022741"/>
    </source>
</evidence>
<dbReference type="GO" id="GO:0005304">
    <property type="term" value="F:L-valine transmembrane transporter activity"/>
    <property type="evidence" value="ECO:0007669"/>
    <property type="project" value="TreeGrafter"/>
</dbReference>
<keyword evidence="3 5" id="KW-0067">ATP-binding</keyword>